<dbReference type="Pfam" id="PF13468">
    <property type="entry name" value="Glyoxalase_3"/>
    <property type="match status" value="1"/>
</dbReference>
<evidence type="ECO:0000313" key="2">
    <source>
        <dbReference type="EMBL" id="SDM87519.1"/>
    </source>
</evidence>
<dbReference type="RefSeq" id="WP_074600618.1">
    <property type="nucleotide sequence ID" value="NZ_FNHF01000006.1"/>
</dbReference>
<dbReference type="Proteomes" id="UP000182347">
    <property type="component" value="Unassembled WGS sequence"/>
</dbReference>
<feature type="domain" description="Glyoxalase-like" evidence="1">
    <location>
        <begin position="4"/>
        <end position="180"/>
    </location>
</feature>
<dbReference type="PANTHER" id="PTHR40265">
    <property type="entry name" value="BLL2707 PROTEIN"/>
    <property type="match status" value="1"/>
</dbReference>
<gene>
    <name evidence="2" type="ORF">SAMN05216244_3611</name>
</gene>
<reference evidence="3" key="1">
    <citation type="submission" date="2016-10" db="EMBL/GenBank/DDBJ databases">
        <authorList>
            <person name="Varghese N."/>
            <person name="Submissions S."/>
        </authorList>
    </citation>
    <scope>NUCLEOTIDE SEQUENCE [LARGE SCALE GENOMIC DNA]</scope>
    <source>
        <strain evidence="3">CGMCC 1.6199</strain>
    </source>
</reference>
<sequence>MLALDHLIVGCANAKQKSEESSLIVVQGGTHEQWGTYNYLGYLKNACYVEWLSPFDYNKAREAENPLIHDLLEHLSVPSAGNAMQFALRTENMDSYIEHFRRQSIPFTGPYPGSRVRKDGTKLEWRMLFPIGETEFKLPFLIEWDGTGNTAPNAETVNPLSIQTVQFGVKDVEHARQKMEWIYGLDKTDDGSWGLTNAKLELTTGNGLSFSIG</sequence>
<accession>A0A1G9WT09</accession>
<dbReference type="Gene3D" id="3.10.180.10">
    <property type="entry name" value="2,3-Dihydroxybiphenyl 1,2-Dioxygenase, domain 1"/>
    <property type="match status" value="1"/>
</dbReference>
<dbReference type="InterPro" id="IPR029068">
    <property type="entry name" value="Glyas_Bleomycin-R_OHBP_Dase"/>
</dbReference>
<protein>
    <submittedName>
        <fullName evidence="2">Glyoxalase-like domain-containing protein</fullName>
    </submittedName>
</protein>
<dbReference type="AlphaFoldDB" id="A0A1G9WT09"/>
<evidence type="ECO:0000313" key="3">
    <source>
        <dbReference type="Proteomes" id="UP000182347"/>
    </source>
</evidence>
<dbReference type="InterPro" id="IPR025870">
    <property type="entry name" value="Glyoxalase-like_dom"/>
</dbReference>
<name>A0A1G9WT09_9BACI</name>
<evidence type="ECO:0000259" key="1">
    <source>
        <dbReference type="Pfam" id="PF13468"/>
    </source>
</evidence>
<organism evidence="2 3">
    <name type="scientific">Sediminibacillus halophilus</name>
    <dbReference type="NCBI Taxonomy" id="482461"/>
    <lineage>
        <taxon>Bacteria</taxon>
        <taxon>Bacillati</taxon>
        <taxon>Bacillota</taxon>
        <taxon>Bacilli</taxon>
        <taxon>Bacillales</taxon>
        <taxon>Bacillaceae</taxon>
        <taxon>Sediminibacillus</taxon>
    </lineage>
</organism>
<dbReference type="OrthoDB" id="9111355at2"/>
<dbReference type="EMBL" id="FNHF01000006">
    <property type="protein sequence ID" value="SDM87519.1"/>
    <property type="molecule type" value="Genomic_DNA"/>
</dbReference>
<dbReference type="SUPFAM" id="SSF54593">
    <property type="entry name" value="Glyoxalase/Bleomycin resistance protein/Dihydroxybiphenyl dioxygenase"/>
    <property type="match status" value="1"/>
</dbReference>
<dbReference type="PANTHER" id="PTHR40265:SF1">
    <property type="entry name" value="GLYOXALASE-LIKE DOMAIN-CONTAINING PROTEIN"/>
    <property type="match status" value="1"/>
</dbReference>
<proteinExistence type="predicted"/>
<keyword evidence="3" id="KW-1185">Reference proteome</keyword>
<dbReference type="STRING" id="482461.SAMN05216244_3611"/>